<gene>
    <name evidence="1" type="ORF">RBWH47_02551</name>
</gene>
<accession>F2AMR9</accession>
<keyword evidence="1" id="KW-0808">Transferase</keyword>
<protein>
    <submittedName>
        <fullName evidence="1">Phosphotransferase KptA/Tpt1</fullName>
        <ecNumber evidence="1">2.7.1.-</ecNumber>
    </submittedName>
</protein>
<evidence type="ECO:0000313" key="1">
    <source>
        <dbReference type="EMBL" id="EGF29036.1"/>
    </source>
</evidence>
<dbReference type="InterPro" id="IPR042080">
    <property type="entry name" value="RNA_2'-PTrans_N"/>
</dbReference>
<name>F2AMR9_RHOBT</name>
<evidence type="ECO:0000313" key="2">
    <source>
        <dbReference type="Proteomes" id="UP000006222"/>
    </source>
</evidence>
<dbReference type="Proteomes" id="UP000006222">
    <property type="component" value="Unassembled WGS sequence"/>
</dbReference>
<dbReference type="SUPFAM" id="SSF56399">
    <property type="entry name" value="ADP-ribosylation"/>
    <property type="match status" value="1"/>
</dbReference>
<dbReference type="EMBL" id="AFAR01000056">
    <property type="protein sequence ID" value="EGF29036.1"/>
    <property type="molecule type" value="Genomic_DNA"/>
</dbReference>
<organism evidence="1 2">
    <name type="scientific">Rhodopirellula baltica WH47</name>
    <dbReference type="NCBI Taxonomy" id="991778"/>
    <lineage>
        <taxon>Bacteria</taxon>
        <taxon>Pseudomonadati</taxon>
        <taxon>Planctomycetota</taxon>
        <taxon>Planctomycetia</taxon>
        <taxon>Pirellulales</taxon>
        <taxon>Pirellulaceae</taxon>
        <taxon>Rhodopirellula</taxon>
    </lineage>
</organism>
<dbReference type="PANTHER" id="PTHR12684:SF2">
    <property type="entry name" value="TRNA 2'-PHOSPHOTRANSFERASE 1"/>
    <property type="match status" value="1"/>
</dbReference>
<dbReference type="GO" id="GO:0000215">
    <property type="term" value="F:tRNA 2'-phosphotransferase activity"/>
    <property type="evidence" value="ECO:0007669"/>
    <property type="project" value="TreeGrafter"/>
</dbReference>
<dbReference type="InterPro" id="IPR002745">
    <property type="entry name" value="Ptrans_KptA/Tpt1"/>
</dbReference>
<dbReference type="PANTHER" id="PTHR12684">
    <property type="entry name" value="PUTATIVE PHOSPHOTRANSFERASE"/>
    <property type="match status" value="1"/>
</dbReference>
<sequence>MIPLTNHPATEKPPVFRLGGMNKRLTRISKYLTFILRHEPQSIGLNLDADGFASVDELVSNANASGKSITVEQVHQVVAGHETPMFALSDDGQRIQAL</sequence>
<dbReference type="Pfam" id="PF01885">
    <property type="entry name" value="PTS_2-RNA"/>
    <property type="match status" value="1"/>
</dbReference>
<dbReference type="Gene3D" id="1.10.10.970">
    <property type="entry name" value="RNA 2'-phosphotransferase, Tpt1/KptA family, N-terminal domain"/>
    <property type="match status" value="1"/>
</dbReference>
<dbReference type="EC" id="2.7.1.-" evidence="1"/>
<dbReference type="AlphaFoldDB" id="F2AMR9"/>
<dbReference type="PATRIC" id="fig|991778.3.peg.1025"/>
<reference evidence="1 2" key="1">
    <citation type="journal article" date="2013" name="Mar. Genomics">
        <title>Expression of sulfatases in Rhodopirellula baltica and the diversity of sulfatases in the genus Rhodopirellula.</title>
        <authorList>
            <person name="Wegner C.E."/>
            <person name="Richter-Heitmann T."/>
            <person name="Klindworth A."/>
            <person name="Klockow C."/>
            <person name="Richter M."/>
            <person name="Achstetter T."/>
            <person name="Glockner F.O."/>
            <person name="Harder J."/>
        </authorList>
    </citation>
    <scope>NUCLEOTIDE SEQUENCE [LARGE SCALE GENOMIC DNA]</scope>
    <source>
        <strain evidence="1 2">WH47</strain>
    </source>
</reference>
<comment type="caution">
    <text evidence="1">The sequence shown here is derived from an EMBL/GenBank/DDBJ whole genome shotgun (WGS) entry which is preliminary data.</text>
</comment>
<dbReference type="GO" id="GO:0008033">
    <property type="term" value="P:tRNA processing"/>
    <property type="evidence" value="ECO:0007669"/>
    <property type="project" value="TreeGrafter"/>
</dbReference>
<proteinExistence type="predicted"/>